<reference evidence="7 8" key="1">
    <citation type="submission" date="2016-10" db="EMBL/GenBank/DDBJ databases">
        <authorList>
            <person name="de Groot N.N."/>
        </authorList>
    </citation>
    <scope>NUCLEOTIDE SEQUENCE [LARGE SCALE GENOMIC DNA]</scope>
    <source>
        <strain evidence="7 8">DSM 14858</strain>
    </source>
</reference>
<dbReference type="EMBL" id="FNZQ01000002">
    <property type="protein sequence ID" value="SEK90449.1"/>
    <property type="molecule type" value="Genomic_DNA"/>
</dbReference>
<keyword evidence="1" id="KW-0444">Lipid biosynthesis</keyword>
<dbReference type="SUPFAM" id="SSF51161">
    <property type="entry name" value="Trimeric LpxA-like enzymes"/>
    <property type="match status" value="1"/>
</dbReference>
<evidence type="ECO:0000256" key="5">
    <source>
        <dbReference type="ARBA" id="ARBA00023098"/>
    </source>
</evidence>
<evidence type="ECO:0000313" key="8">
    <source>
        <dbReference type="Proteomes" id="UP000199283"/>
    </source>
</evidence>
<sequence length="368" mass="38046">MFTLAHIAEVLGQPVLGDGSLTLHRAAEPAVAGPDDLALAMSPDYADALNAGQARAAILWDGADWESFGLRGAILVPRARLAMAGVTAALDSGPRMNIGVHPSAIVEKDAIIGEGAAIGPLAVIGAGVRIGARARIAAHVTIAEDALIGDDVLLMSGVRIGSRVNIGDRFIAQPNAVIGGDGFSFVTPEESGVERARKTLGDQGDISEQRWIRIHSLGSVTIGDDVEVGANSAIDKGTVADTTIGRGTKIDNHVQIGHNNRIGEDCLLCGHVGIAGGTTIGNRVVLAGKVGVNDNITIGNDVVAGGGSDIYSRVRDGEVVMGSPAVKMETNMAMYRALRRLPRALEQLASLRAIVMKKGLGDGNDDKT</sequence>
<keyword evidence="6 7" id="KW-0012">Acyltransferase</keyword>
<dbReference type="STRING" id="188906.SAMN04488526_1514"/>
<keyword evidence="3 7" id="KW-0808">Transferase</keyword>
<accession>A0A1H7KUG8</accession>
<dbReference type="NCBIfam" id="TIGR01853">
    <property type="entry name" value="lipid_A_lpxD"/>
    <property type="match status" value="1"/>
</dbReference>
<evidence type="ECO:0000256" key="3">
    <source>
        <dbReference type="ARBA" id="ARBA00022679"/>
    </source>
</evidence>
<dbReference type="Pfam" id="PF00132">
    <property type="entry name" value="Hexapep"/>
    <property type="match status" value="1"/>
</dbReference>
<gene>
    <name evidence="7" type="ORF">SAMN04488526_1514</name>
</gene>
<keyword evidence="5" id="KW-0443">Lipid metabolism</keyword>
<dbReference type="Gene3D" id="2.160.10.10">
    <property type="entry name" value="Hexapeptide repeat proteins"/>
    <property type="match status" value="1"/>
</dbReference>
<dbReference type="InterPro" id="IPR011004">
    <property type="entry name" value="Trimer_LpxA-like_sf"/>
</dbReference>
<protein>
    <submittedName>
        <fullName evidence="7">UDP-3-O-[3-hydroxymyristoyl] glucosamine N-acyltransferase</fullName>
    </submittedName>
</protein>
<dbReference type="GO" id="GO:0009245">
    <property type="term" value="P:lipid A biosynthetic process"/>
    <property type="evidence" value="ECO:0007669"/>
    <property type="project" value="UniProtKB-KW"/>
</dbReference>
<evidence type="ECO:0000256" key="1">
    <source>
        <dbReference type="ARBA" id="ARBA00022516"/>
    </source>
</evidence>
<dbReference type="InterPro" id="IPR001451">
    <property type="entry name" value="Hexapep"/>
</dbReference>
<dbReference type="InterPro" id="IPR018357">
    <property type="entry name" value="Hexapep_transf_CS"/>
</dbReference>
<dbReference type="PANTHER" id="PTHR43378">
    <property type="entry name" value="UDP-3-O-ACYLGLUCOSAMINE N-ACYLTRANSFERASE"/>
    <property type="match status" value="1"/>
</dbReference>
<dbReference type="OrthoDB" id="9784739at2"/>
<keyword evidence="8" id="KW-1185">Reference proteome</keyword>
<dbReference type="AlphaFoldDB" id="A0A1H7KUG8"/>
<dbReference type="PANTHER" id="PTHR43378:SF2">
    <property type="entry name" value="UDP-3-O-ACYLGLUCOSAMINE N-ACYLTRANSFERASE 1, MITOCHONDRIAL-RELATED"/>
    <property type="match status" value="1"/>
</dbReference>
<dbReference type="GO" id="GO:0016020">
    <property type="term" value="C:membrane"/>
    <property type="evidence" value="ECO:0007669"/>
    <property type="project" value="GOC"/>
</dbReference>
<evidence type="ECO:0000313" key="7">
    <source>
        <dbReference type="EMBL" id="SEK90449.1"/>
    </source>
</evidence>
<dbReference type="NCBIfam" id="NF002060">
    <property type="entry name" value="PRK00892.1"/>
    <property type="match status" value="1"/>
</dbReference>
<evidence type="ECO:0000256" key="2">
    <source>
        <dbReference type="ARBA" id="ARBA00022556"/>
    </source>
</evidence>
<dbReference type="CDD" id="cd03352">
    <property type="entry name" value="LbH_LpxD"/>
    <property type="match status" value="1"/>
</dbReference>
<dbReference type="PROSITE" id="PS00101">
    <property type="entry name" value="HEXAPEP_TRANSFERASES"/>
    <property type="match status" value="1"/>
</dbReference>
<proteinExistence type="predicted"/>
<dbReference type="RefSeq" id="WP_092761465.1">
    <property type="nucleotide sequence ID" value="NZ_FNZQ01000002.1"/>
</dbReference>
<dbReference type="Gene3D" id="3.40.1390.10">
    <property type="entry name" value="MurE/MurF, N-terminal domain"/>
    <property type="match status" value="1"/>
</dbReference>
<evidence type="ECO:0000256" key="4">
    <source>
        <dbReference type="ARBA" id="ARBA00022737"/>
    </source>
</evidence>
<dbReference type="InterPro" id="IPR007691">
    <property type="entry name" value="LpxD"/>
</dbReference>
<organism evidence="7 8">
    <name type="scientific">Jannaschia helgolandensis</name>
    <dbReference type="NCBI Taxonomy" id="188906"/>
    <lineage>
        <taxon>Bacteria</taxon>
        <taxon>Pseudomonadati</taxon>
        <taxon>Pseudomonadota</taxon>
        <taxon>Alphaproteobacteria</taxon>
        <taxon>Rhodobacterales</taxon>
        <taxon>Roseobacteraceae</taxon>
        <taxon>Jannaschia</taxon>
    </lineage>
</organism>
<evidence type="ECO:0000256" key="6">
    <source>
        <dbReference type="ARBA" id="ARBA00023315"/>
    </source>
</evidence>
<keyword evidence="4" id="KW-0677">Repeat</keyword>
<keyword evidence="2" id="KW-0441">Lipid A biosynthesis</keyword>
<name>A0A1H7KUG8_9RHOB</name>
<dbReference type="Proteomes" id="UP000199283">
    <property type="component" value="Unassembled WGS sequence"/>
</dbReference>
<dbReference type="GO" id="GO:0016410">
    <property type="term" value="F:N-acyltransferase activity"/>
    <property type="evidence" value="ECO:0007669"/>
    <property type="project" value="InterPro"/>
</dbReference>